<evidence type="ECO:0000256" key="2">
    <source>
        <dbReference type="SAM" id="MobiDB-lite"/>
    </source>
</evidence>
<feature type="signal peptide" evidence="3">
    <location>
        <begin position="1"/>
        <end position="26"/>
    </location>
</feature>
<dbReference type="Pfam" id="PF13616">
    <property type="entry name" value="Rotamase_3"/>
    <property type="match status" value="1"/>
</dbReference>
<evidence type="ECO:0000313" key="6">
    <source>
        <dbReference type="Proteomes" id="UP000526125"/>
    </source>
</evidence>
<name>A0A7Y6BVL3_9BACL</name>
<dbReference type="InterPro" id="IPR027304">
    <property type="entry name" value="Trigger_fact/SurA_dom_sf"/>
</dbReference>
<dbReference type="Gene3D" id="3.10.50.40">
    <property type="match status" value="1"/>
</dbReference>
<organism evidence="5 6">
    <name type="scientific">Paenibacillus xylanilyticus</name>
    <dbReference type="NCBI Taxonomy" id="248903"/>
    <lineage>
        <taxon>Bacteria</taxon>
        <taxon>Bacillati</taxon>
        <taxon>Bacillota</taxon>
        <taxon>Bacilli</taxon>
        <taxon>Bacillales</taxon>
        <taxon>Paenibacillaceae</taxon>
        <taxon>Paenibacillus</taxon>
    </lineage>
</organism>
<dbReference type="AlphaFoldDB" id="A0A7Y6BVL3"/>
<dbReference type="PANTHER" id="PTHR47245">
    <property type="entry name" value="PEPTIDYLPROLYL ISOMERASE"/>
    <property type="match status" value="1"/>
</dbReference>
<evidence type="ECO:0000313" key="5">
    <source>
        <dbReference type="EMBL" id="NUU74749.1"/>
    </source>
</evidence>
<dbReference type="PANTHER" id="PTHR47245:SF2">
    <property type="entry name" value="PEPTIDYL-PROLYL CIS-TRANS ISOMERASE HP_0175-RELATED"/>
    <property type="match status" value="1"/>
</dbReference>
<keyword evidence="1 5" id="KW-0413">Isomerase</keyword>
<evidence type="ECO:0000259" key="4">
    <source>
        <dbReference type="PROSITE" id="PS50198"/>
    </source>
</evidence>
<dbReference type="EMBL" id="JABMCB010000158">
    <property type="protein sequence ID" value="NUU74749.1"/>
    <property type="molecule type" value="Genomic_DNA"/>
</dbReference>
<dbReference type="GO" id="GO:0003755">
    <property type="term" value="F:peptidyl-prolyl cis-trans isomerase activity"/>
    <property type="evidence" value="ECO:0007669"/>
    <property type="project" value="UniProtKB-KW"/>
</dbReference>
<keyword evidence="3" id="KW-0732">Signal</keyword>
<dbReference type="InterPro" id="IPR050245">
    <property type="entry name" value="PrsA_foldase"/>
</dbReference>
<feature type="compositionally biased region" description="Low complexity" evidence="2">
    <location>
        <begin position="371"/>
        <end position="391"/>
    </location>
</feature>
<sequence length="391" mass="43074">MLPKYKKVGKVLSVSMVAVLSLSLLAACGKKEEAATPETNDTSAVVATYDGGTITANEFDMEQRVMKFLYPEYAQMMEMDDFKDYLVRQEVAYEYLSGKASKEAKTEGAKTATEQFDKMKASVQADQWTEMLKAQNLTDQNIKDYMTRIMTVIKDKETGVTEDAIKKEFETNKDQFTTASVRHVLINFTDPDTQKERKKEDALKIAKEVKTKLDAGEDFAKIAKEYSEDPGSAEKGGLYENTPVSNWVDAFKEAAKTLPLNKISDPVETEYGYHVMKVESRTEADYSKLTDEQKETLKSQLAAAEIDTFMTNELDKVVKEVNLPKTDKAEEGTTEGTDGTSGTGTGTGTEGDQSTETKTDESTSTDKKTDQGTTGTDADATTGDSADTSSK</sequence>
<gene>
    <name evidence="5" type="ORF">HP552_05770</name>
</gene>
<comment type="caution">
    <text evidence="5">The sequence shown here is derived from an EMBL/GenBank/DDBJ whole genome shotgun (WGS) entry which is preliminary data.</text>
</comment>
<feature type="domain" description="PpiC" evidence="4">
    <location>
        <begin position="176"/>
        <end position="280"/>
    </location>
</feature>
<reference evidence="5 6" key="1">
    <citation type="submission" date="2020-05" db="EMBL/GenBank/DDBJ databases">
        <title>Genome Sequencing of Type Strains.</title>
        <authorList>
            <person name="Lemaire J.F."/>
            <person name="Inderbitzin P."/>
            <person name="Gregorio O.A."/>
            <person name="Collins S.B."/>
            <person name="Wespe N."/>
            <person name="Knight-Connoni V."/>
        </authorList>
    </citation>
    <scope>NUCLEOTIDE SEQUENCE [LARGE SCALE GENOMIC DNA]</scope>
    <source>
        <strain evidence="5 6">LMG 21957</strain>
    </source>
</reference>
<protein>
    <submittedName>
        <fullName evidence="5">Peptidylprolyl isomerase</fullName>
    </submittedName>
</protein>
<feature type="compositionally biased region" description="Gly residues" evidence="2">
    <location>
        <begin position="339"/>
        <end position="349"/>
    </location>
</feature>
<dbReference type="InterPro" id="IPR000297">
    <property type="entry name" value="PPIase_PpiC"/>
</dbReference>
<feature type="chain" id="PRO_5038733527" evidence="3">
    <location>
        <begin position="27"/>
        <end position="391"/>
    </location>
</feature>
<feature type="compositionally biased region" description="Basic and acidic residues" evidence="2">
    <location>
        <begin position="355"/>
        <end position="370"/>
    </location>
</feature>
<proteinExistence type="predicted"/>
<dbReference type="RefSeq" id="WP_175394622.1">
    <property type="nucleotide sequence ID" value="NZ_JABMCB010000158.1"/>
</dbReference>
<dbReference type="PROSITE" id="PS50198">
    <property type="entry name" value="PPIC_PPIASE_2"/>
    <property type="match status" value="1"/>
</dbReference>
<dbReference type="PROSITE" id="PS51257">
    <property type="entry name" value="PROKAR_LIPOPROTEIN"/>
    <property type="match status" value="1"/>
</dbReference>
<dbReference type="SUPFAM" id="SSF54534">
    <property type="entry name" value="FKBP-like"/>
    <property type="match status" value="1"/>
</dbReference>
<keyword evidence="1" id="KW-0697">Rotamase</keyword>
<dbReference type="SUPFAM" id="SSF109998">
    <property type="entry name" value="Triger factor/SurA peptide-binding domain-like"/>
    <property type="match status" value="1"/>
</dbReference>
<feature type="region of interest" description="Disordered" evidence="2">
    <location>
        <begin position="320"/>
        <end position="391"/>
    </location>
</feature>
<keyword evidence="6" id="KW-1185">Reference proteome</keyword>
<evidence type="ECO:0000256" key="1">
    <source>
        <dbReference type="PROSITE-ProRule" id="PRU00278"/>
    </source>
</evidence>
<evidence type="ECO:0000256" key="3">
    <source>
        <dbReference type="SAM" id="SignalP"/>
    </source>
</evidence>
<accession>A0A7Y6BVL3</accession>
<dbReference type="Proteomes" id="UP000526125">
    <property type="component" value="Unassembled WGS sequence"/>
</dbReference>
<dbReference type="InterPro" id="IPR046357">
    <property type="entry name" value="PPIase_dom_sf"/>
</dbReference>